<dbReference type="Proteomes" id="UP000003751">
    <property type="component" value="Unassembled WGS sequence"/>
</dbReference>
<dbReference type="EMBL" id="AEMG01000009">
    <property type="protein sequence ID" value="EFW92253.1"/>
    <property type="molecule type" value="Genomic_DNA"/>
</dbReference>
<dbReference type="InterPro" id="IPR013096">
    <property type="entry name" value="Cupin_2"/>
</dbReference>
<dbReference type="InterPro" id="IPR018720">
    <property type="entry name" value="DUF2249"/>
</dbReference>
<evidence type="ECO:0000259" key="1">
    <source>
        <dbReference type="Pfam" id="PF07883"/>
    </source>
</evidence>
<reference evidence="3 5" key="1">
    <citation type="journal article" date="2014" name="ISME J.">
        <title>Trehalose/2-sulfotrehalose biosynthesis and glycine-betaine uptake are widely spread mechanisms for osmoadaptation in the Halobacteriales.</title>
        <authorList>
            <person name="Youssef N.H."/>
            <person name="Savage-Ashlock K.N."/>
            <person name="McCully A.L."/>
            <person name="Luedtke B."/>
            <person name="Shaw E.I."/>
            <person name="Hoff W.D."/>
            <person name="Elshahed M.S."/>
        </authorList>
    </citation>
    <scope>NUCLEOTIDE SEQUENCE [LARGE SCALE GENOMIC DNA]</scope>
    <source>
        <strain evidence="3 5">DX253</strain>
    </source>
</reference>
<proteinExistence type="predicted"/>
<gene>
    <name evidence="4" type="ORF">SAMN05444342_2662</name>
    <name evidence="3" type="ORF">ZOD2009_12270</name>
</gene>
<keyword evidence="6" id="KW-1185">Reference proteome</keyword>
<dbReference type="SUPFAM" id="SSF51182">
    <property type="entry name" value="RmlC-like cupins"/>
    <property type="match status" value="1"/>
</dbReference>
<dbReference type="eggNOG" id="arCOG02999">
    <property type="taxonomic scope" value="Archaea"/>
</dbReference>
<evidence type="ECO:0000313" key="6">
    <source>
        <dbReference type="Proteomes" id="UP000184203"/>
    </source>
</evidence>
<name>E7QUH4_HALPU</name>
<dbReference type="EMBL" id="FRAN01000003">
    <property type="protein sequence ID" value="SHK93284.1"/>
    <property type="molecule type" value="Genomic_DNA"/>
</dbReference>
<reference evidence="4" key="3">
    <citation type="submission" date="2016-11" db="EMBL/GenBank/DDBJ databases">
        <authorList>
            <person name="Jaros S."/>
            <person name="Januszkiewicz K."/>
            <person name="Wedrychowicz H."/>
        </authorList>
    </citation>
    <scope>NUCLEOTIDE SEQUENCE [LARGE SCALE GENOMIC DNA]</scope>
    <source>
        <strain evidence="4">DX253</strain>
    </source>
</reference>
<protein>
    <submittedName>
        <fullName evidence="3">Cupin 2 conserved barrel domain protein</fullName>
    </submittedName>
    <submittedName>
        <fullName evidence="4">Cupin domain-containing protein</fullName>
    </submittedName>
</protein>
<feature type="domain" description="DUF2249" evidence="2">
    <location>
        <begin position="4"/>
        <end position="74"/>
    </location>
</feature>
<feature type="domain" description="Cupin type-2" evidence="1">
    <location>
        <begin position="105"/>
        <end position="170"/>
    </location>
</feature>
<dbReference type="STRING" id="797209.GCA_000376445_02341"/>
<dbReference type="AlphaFoldDB" id="E7QUH4"/>
<evidence type="ECO:0000313" key="4">
    <source>
        <dbReference type="EMBL" id="SHK93284.1"/>
    </source>
</evidence>
<dbReference type="eggNOG" id="arCOG03928">
    <property type="taxonomic scope" value="Archaea"/>
</dbReference>
<evidence type="ECO:0000259" key="2">
    <source>
        <dbReference type="Pfam" id="PF10006"/>
    </source>
</evidence>
<evidence type="ECO:0000313" key="3">
    <source>
        <dbReference type="EMBL" id="EFW92253.1"/>
    </source>
</evidence>
<evidence type="ECO:0000313" key="5">
    <source>
        <dbReference type="Proteomes" id="UP000003751"/>
    </source>
</evidence>
<dbReference type="Proteomes" id="UP000184203">
    <property type="component" value="Unassembled WGS sequence"/>
</dbReference>
<dbReference type="InterPro" id="IPR011051">
    <property type="entry name" value="RmlC_Cupin_sf"/>
</dbReference>
<dbReference type="PATRIC" id="fig|797209.4.peg.2416"/>
<accession>E7QUH4</accession>
<dbReference type="Pfam" id="PF07883">
    <property type="entry name" value="Cupin_2"/>
    <property type="match status" value="1"/>
</dbReference>
<dbReference type="Pfam" id="PF10006">
    <property type="entry name" value="DUF2249"/>
    <property type="match status" value="1"/>
</dbReference>
<organism evidence="3 5">
    <name type="scientific">Haladaptatus paucihalophilus DX253</name>
    <dbReference type="NCBI Taxonomy" id="797209"/>
    <lineage>
        <taxon>Archaea</taxon>
        <taxon>Methanobacteriati</taxon>
        <taxon>Methanobacteriota</taxon>
        <taxon>Stenosarchaea group</taxon>
        <taxon>Halobacteria</taxon>
        <taxon>Halobacteriales</taxon>
        <taxon>Haladaptataceae</taxon>
        <taxon>Haladaptatus</taxon>
    </lineage>
</organism>
<dbReference type="OrthoDB" id="199885at2157"/>
<dbReference type="RefSeq" id="WP_007980167.1">
    <property type="nucleotide sequence ID" value="NZ_AEMG01000009.1"/>
</dbReference>
<reference evidence="6" key="2">
    <citation type="submission" date="2016-11" db="EMBL/GenBank/DDBJ databases">
        <authorList>
            <person name="Varghese N."/>
            <person name="Submissions S."/>
        </authorList>
    </citation>
    <scope>NUCLEOTIDE SEQUENCE [LARGE SCALE GENOMIC DNA]</scope>
    <source>
        <strain evidence="6">DX253</strain>
    </source>
</reference>
<dbReference type="Gene3D" id="2.60.120.10">
    <property type="entry name" value="Jelly Rolls"/>
    <property type="match status" value="1"/>
</dbReference>
<dbReference type="InterPro" id="IPR014710">
    <property type="entry name" value="RmlC-like_jellyroll"/>
</dbReference>
<sequence length="179" mass="20029">MTRIDVRDLPPSERHATIHAEFADLDRGETLELVNDHEPKPFFYELQAEDPTFDAESYEAEQRGPEEFVARFPKTTASSVVHLDDLDETPHAVVFPDSEPKTVRLRLAAGESIPEHQHPDRQIVLYLVSGEMKLDVGDETRDIETGDVVRFDGEQEVAPHATTDSTALLVLAPRATDAD</sequence>